<comment type="caution">
    <text evidence="1">The sequence shown here is derived from an EMBL/GenBank/DDBJ whole genome shotgun (WGS) entry which is preliminary data.</text>
</comment>
<dbReference type="InterPro" id="IPR008554">
    <property type="entry name" value="Glutaredoxin-like"/>
</dbReference>
<dbReference type="Pfam" id="PF05768">
    <property type="entry name" value="Glrx-like"/>
    <property type="match status" value="1"/>
</dbReference>
<gene>
    <name evidence="1" type="ORF">KS419_10245</name>
</gene>
<organism evidence="1 2">
    <name type="scientific">Evansella tamaricis</name>
    <dbReference type="NCBI Taxonomy" id="2069301"/>
    <lineage>
        <taxon>Bacteria</taxon>
        <taxon>Bacillati</taxon>
        <taxon>Bacillota</taxon>
        <taxon>Bacilli</taxon>
        <taxon>Bacillales</taxon>
        <taxon>Bacillaceae</taxon>
        <taxon>Evansella</taxon>
    </lineage>
</organism>
<dbReference type="RefSeq" id="WP_217066311.1">
    <property type="nucleotide sequence ID" value="NZ_JAHQCS010000093.1"/>
</dbReference>
<accession>A0ABS6JEM2</accession>
<sequence length="83" mass="9941">MKLYFYTKKGCSLCDKGLGILREFQHKYQFEIEARDIYTDDEWLLTYQIRIPVIEDMDGVVLDEGIISYPKLELELKERVTHH</sequence>
<dbReference type="PANTHER" id="PTHR33558:SF1">
    <property type="entry name" value="GLUTAREDOXIN-LIKE PROTEIN C5ORF63 HOMOLOG"/>
    <property type="match status" value="1"/>
</dbReference>
<dbReference type="Proteomes" id="UP000784880">
    <property type="component" value="Unassembled WGS sequence"/>
</dbReference>
<keyword evidence="2" id="KW-1185">Reference proteome</keyword>
<reference evidence="1 2" key="1">
    <citation type="submission" date="2021-06" db="EMBL/GenBank/DDBJ databases">
        <title>Bacillus sp. RD4P76, an endophyte from a halophyte.</title>
        <authorList>
            <person name="Sun J.-Q."/>
        </authorList>
    </citation>
    <scope>NUCLEOTIDE SEQUENCE [LARGE SCALE GENOMIC DNA]</scope>
    <source>
        <strain evidence="1 2">CGMCC 1.15917</strain>
    </source>
</reference>
<dbReference type="InterPro" id="IPR052565">
    <property type="entry name" value="Glutaredoxin-like_YDR286C"/>
</dbReference>
<dbReference type="PANTHER" id="PTHR33558">
    <property type="entry name" value="GLUTAREDOXIN-LIKE PROTEIN C5ORF63 HOMOLOG"/>
    <property type="match status" value="1"/>
</dbReference>
<proteinExistence type="predicted"/>
<protein>
    <submittedName>
        <fullName evidence="1">Glutaredoxin family protein</fullName>
    </submittedName>
</protein>
<dbReference type="EMBL" id="JAHQCS010000093">
    <property type="protein sequence ID" value="MBU9712120.1"/>
    <property type="molecule type" value="Genomic_DNA"/>
</dbReference>
<name>A0ABS6JEM2_9BACI</name>
<evidence type="ECO:0000313" key="2">
    <source>
        <dbReference type="Proteomes" id="UP000784880"/>
    </source>
</evidence>
<evidence type="ECO:0000313" key="1">
    <source>
        <dbReference type="EMBL" id="MBU9712120.1"/>
    </source>
</evidence>